<dbReference type="InterPro" id="IPR025392">
    <property type="entry name" value="DUF4124"/>
</dbReference>
<feature type="domain" description="DUF4124" evidence="3">
    <location>
        <begin position="13"/>
        <end position="67"/>
    </location>
</feature>
<dbReference type="KEGG" id="app:CAP2UW1_4488"/>
<sequence>MKHSTIAASVLSLALFLTGSAYSQSIYKCRNAAGKIEISDNLCRADSKTEAIRDGSAISESRRQEAAQVSAANRSLAAKQENERTPAPMQSSSAVCDAASQAANGGGNLPMGRKSQLIEACNATSKNPSKPACQELASVALNGTSRQGQFSSLLELCDGGESRTKAQQRPCAYAQDINCVKTTNF</sequence>
<protein>
    <recommendedName>
        <fullName evidence="3">DUF4124 domain-containing protein</fullName>
    </recommendedName>
</protein>
<evidence type="ECO:0000256" key="2">
    <source>
        <dbReference type="SAM" id="SignalP"/>
    </source>
</evidence>
<evidence type="ECO:0000313" key="4">
    <source>
        <dbReference type="EMBL" id="ACV37908.1"/>
    </source>
</evidence>
<name>C7RW98_ACCRE</name>
<keyword evidence="4" id="KW-0614">Plasmid</keyword>
<reference evidence="4" key="1">
    <citation type="submission" date="2009-08" db="EMBL/GenBank/DDBJ databases">
        <authorList>
            <consortium name="US DOE Joint Genome Institute"/>
            <person name="Lucas S."/>
            <person name="Copeland A."/>
            <person name="Lapidus A."/>
            <person name="Glavina del Rio T."/>
            <person name="Dalin E."/>
            <person name="Tice H."/>
            <person name="Bruce D."/>
            <person name="Barry K."/>
            <person name="Pitluck S."/>
            <person name="Lowry S."/>
            <person name="Larimer F."/>
            <person name="Land M."/>
            <person name="Hauser L."/>
            <person name="Kyrpides N."/>
            <person name="Ivanova N."/>
            <person name="McMahon K.D."/>
            <person name="Hugenholtz P."/>
        </authorList>
    </citation>
    <scope>NUCLEOTIDE SEQUENCE</scope>
    <source>
        <strain evidence="4">UW-1</strain>
        <plasmid evidence="4">pAph03</plasmid>
    </source>
</reference>
<dbReference type="HOGENOM" id="CLU_1458271_0_0_4"/>
<dbReference type="AlphaFoldDB" id="C7RW98"/>
<dbReference type="EMBL" id="CP001718">
    <property type="protein sequence ID" value="ACV37908.1"/>
    <property type="molecule type" value="Genomic_DNA"/>
</dbReference>
<proteinExistence type="predicted"/>
<dbReference type="Pfam" id="PF13511">
    <property type="entry name" value="DUF4124"/>
    <property type="match status" value="1"/>
</dbReference>
<reference evidence="4" key="2">
    <citation type="submission" date="2009-09" db="EMBL/GenBank/DDBJ databases">
        <title>Complete sequence of plasmid3 of Candidatus Accumulibacter phosphatis clade IIA str. UW-1.</title>
        <authorList>
            <consortium name="US DOE Joint Genome Institute"/>
            <person name="Martin H.G."/>
            <person name="Ivanova N."/>
            <person name="Kunin V."/>
            <person name="Warnecke F."/>
            <person name="Barry K."/>
            <person name="He S."/>
            <person name="Salamov A."/>
            <person name="Szeto E."/>
            <person name="Dalin E."/>
            <person name="Pangilinan J.L."/>
            <person name="Lapidus A."/>
            <person name="Lowry S."/>
            <person name="Kyrpides N.C."/>
            <person name="McMahon K.D."/>
            <person name="Hugenholtz P."/>
        </authorList>
    </citation>
    <scope>NUCLEOTIDE SEQUENCE [LARGE SCALE GENOMIC DNA]</scope>
    <source>
        <plasmid evidence="4">pAph03</plasmid>
        <plasmid evidence="4">UW-1</plasmid>
    </source>
</reference>
<feature type="signal peptide" evidence="2">
    <location>
        <begin position="1"/>
        <end position="23"/>
    </location>
</feature>
<geneLocation type="plasmid" evidence="4">
    <name>pAph03</name>
</geneLocation>
<evidence type="ECO:0000259" key="3">
    <source>
        <dbReference type="Pfam" id="PF13511"/>
    </source>
</evidence>
<gene>
    <name evidence="4" type="ordered locus">CAP2UW1_4488</name>
</gene>
<feature type="region of interest" description="Disordered" evidence="1">
    <location>
        <begin position="54"/>
        <end position="90"/>
    </location>
</feature>
<keyword evidence="2" id="KW-0732">Signal</keyword>
<evidence type="ECO:0000256" key="1">
    <source>
        <dbReference type="SAM" id="MobiDB-lite"/>
    </source>
</evidence>
<accession>C7RW98</accession>
<dbReference type="OrthoDB" id="8965113at2"/>
<feature type="chain" id="PRO_5002984083" description="DUF4124 domain-containing protein" evidence="2">
    <location>
        <begin position="24"/>
        <end position="185"/>
    </location>
</feature>
<organism evidence="4">
    <name type="scientific">Accumulibacter regalis</name>
    <dbReference type="NCBI Taxonomy" id="522306"/>
    <lineage>
        <taxon>Bacteria</taxon>
        <taxon>Pseudomonadati</taxon>
        <taxon>Pseudomonadota</taxon>
        <taxon>Betaproteobacteria</taxon>
        <taxon>Candidatus Accumulibacter</taxon>
    </lineage>
</organism>